<dbReference type="CDD" id="cd06225">
    <property type="entry name" value="HAMP"/>
    <property type="match status" value="1"/>
</dbReference>
<gene>
    <name evidence="11" type="ORF">KCG35_18010</name>
</gene>
<comment type="similarity">
    <text evidence="6">Belongs to the methyl-accepting chemotaxis (MCP) protein family.</text>
</comment>
<evidence type="ECO:0000256" key="3">
    <source>
        <dbReference type="ARBA" id="ARBA00022989"/>
    </source>
</evidence>
<dbReference type="InterPro" id="IPR004089">
    <property type="entry name" value="MCPsignal_dom"/>
</dbReference>
<dbReference type="Pfam" id="PF00672">
    <property type="entry name" value="HAMP"/>
    <property type="match status" value="1"/>
</dbReference>
<evidence type="ECO:0000259" key="10">
    <source>
        <dbReference type="PROSITE" id="PS50885"/>
    </source>
</evidence>
<keyword evidence="4 8" id="KW-0472">Membrane</keyword>
<sequence length="775" mass="85452">MKSIRIKLTFILLCVALIPLVVLALVLGSESYKTARKTMEEQARDQLISIRAIKKQQIEDYFNTIRNQVLSFSNDRMIINAMRDFNEAFKAYRSEAEILDASTLKDSLSQYYTSDYNNEYGNRNNGKKANVNQLLNNLDEDSIALQNAFIQSNPNPLGEKDKLVELENNTTYAKIHAKFHPHIRDFLQRFEYYDIFLVDPDTGDIVYTVFKELDFSTSLKNGPYANSGIGEAFKQVVNATQKTVYLTDFASYTPSYEDPAAFIATPIFEGSQRIGVLIFQMPIDRINTIMTYNQQWVEAGLGKSGETYLVGPDYTMRSLSRFLLEDPSGYEAALESLGIEQSLISTILSKKTTIGLQPVKTEGTHAAIAGETAFQIFPDYRNVNVLSAYAPLDIAGLNWAIMSEIDEDEAFAPADELRSFILKVSIVCMLVFAILAYLFSMFVSKFFTKPITKLEESILTIQQSSDLSKTIELEVQDEVGRIAHAINGMLEKFNHTVRHIMATVVELKDSAKQMAQLSASTAEGVMLQQTESQQVATASTEMNATAQSVAQNAGSAAESTERANKLCGEGIQVANETSHSSETLVEEVAETEHTMNNVATDSEKVGAVLDVIRSIAEQTNLLALNAAIEAARAGEQGRGFAVVADEVRTLAQRTQDATLEIQQMIQSLQAGSQEAVSLMKRSAERVGGNKEQVVRLNDALSQISEAVSEINEMNTHIAAAAEQQQIASDSINGSIVKISDISKSTAAEANKNLETGKNVENLAGKLETLVKEFKV</sequence>
<dbReference type="PROSITE" id="PS50885">
    <property type="entry name" value="HAMP"/>
    <property type="match status" value="1"/>
</dbReference>
<dbReference type="SUPFAM" id="SSF58104">
    <property type="entry name" value="Methyl-accepting chemotaxis protein (MCP) signaling domain"/>
    <property type="match status" value="1"/>
</dbReference>
<organism evidence="11 12">
    <name type="scientific">Zooshikella harenae</name>
    <dbReference type="NCBI Taxonomy" id="2827238"/>
    <lineage>
        <taxon>Bacteria</taxon>
        <taxon>Pseudomonadati</taxon>
        <taxon>Pseudomonadota</taxon>
        <taxon>Gammaproteobacteria</taxon>
        <taxon>Oceanospirillales</taxon>
        <taxon>Zooshikellaceae</taxon>
        <taxon>Zooshikella</taxon>
    </lineage>
</organism>
<dbReference type="CDD" id="cd11386">
    <property type="entry name" value="MCP_signal"/>
    <property type="match status" value="1"/>
</dbReference>
<reference evidence="11 12" key="1">
    <citation type="submission" date="2021-04" db="EMBL/GenBank/DDBJ databases">
        <authorList>
            <person name="Pira H."/>
            <person name="Risdian C."/>
            <person name="Wink J."/>
        </authorList>
    </citation>
    <scope>NUCLEOTIDE SEQUENCE [LARGE SCALE GENOMIC DNA]</scope>
    <source>
        <strain evidence="11 12">WH53</strain>
    </source>
</reference>
<dbReference type="PANTHER" id="PTHR32089">
    <property type="entry name" value="METHYL-ACCEPTING CHEMOTAXIS PROTEIN MCPB"/>
    <property type="match status" value="1"/>
</dbReference>
<dbReference type="PROSITE" id="PS50111">
    <property type="entry name" value="CHEMOTAXIS_TRANSDUC_2"/>
    <property type="match status" value="1"/>
</dbReference>
<dbReference type="SMART" id="SM00283">
    <property type="entry name" value="MA"/>
    <property type="match status" value="1"/>
</dbReference>
<dbReference type="PANTHER" id="PTHR32089:SF119">
    <property type="entry name" value="METHYL-ACCEPTING CHEMOTAXIS PROTEIN CTPL"/>
    <property type="match status" value="1"/>
</dbReference>
<keyword evidence="2 8" id="KW-0812">Transmembrane</keyword>
<evidence type="ECO:0000256" key="1">
    <source>
        <dbReference type="ARBA" id="ARBA00004141"/>
    </source>
</evidence>
<keyword evidence="3 8" id="KW-1133">Transmembrane helix</keyword>
<comment type="subcellular location">
    <subcellularLocation>
        <location evidence="1">Membrane</location>
        <topology evidence="1">Multi-pass membrane protein</topology>
    </subcellularLocation>
</comment>
<evidence type="ECO:0000256" key="8">
    <source>
        <dbReference type="SAM" id="Phobius"/>
    </source>
</evidence>
<evidence type="ECO:0000256" key="5">
    <source>
        <dbReference type="ARBA" id="ARBA00023224"/>
    </source>
</evidence>
<keyword evidence="12" id="KW-1185">Reference proteome</keyword>
<evidence type="ECO:0000259" key="9">
    <source>
        <dbReference type="PROSITE" id="PS50111"/>
    </source>
</evidence>
<feature type="transmembrane region" description="Helical" evidence="8">
    <location>
        <begin position="420"/>
        <end position="443"/>
    </location>
</feature>
<dbReference type="InterPro" id="IPR003660">
    <property type="entry name" value="HAMP_dom"/>
</dbReference>
<evidence type="ECO:0000256" key="7">
    <source>
        <dbReference type="PROSITE-ProRule" id="PRU00284"/>
    </source>
</evidence>
<dbReference type="EMBL" id="JAGSOY010000056">
    <property type="protein sequence ID" value="MBU2712968.1"/>
    <property type="molecule type" value="Genomic_DNA"/>
</dbReference>
<keyword evidence="5 7" id="KW-0807">Transducer</keyword>
<evidence type="ECO:0000256" key="6">
    <source>
        <dbReference type="ARBA" id="ARBA00029447"/>
    </source>
</evidence>
<dbReference type="Gene3D" id="3.30.450.20">
    <property type="entry name" value="PAS domain"/>
    <property type="match status" value="1"/>
</dbReference>
<dbReference type="SMART" id="SM00304">
    <property type="entry name" value="HAMP"/>
    <property type="match status" value="1"/>
</dbReference>
<evidence type="ECO:0000313" key="12">
    <source>
        <dbReference type="Proteomes" id="UP000690515"/>
    </source>
</evidence>
<feature type="domain" description="HAMP" evidence="10">
    <location>
        <begin position="445"/>
        <end position="498"/>
    </location>
</feature>
<evidence type="ECO:0000256" key="4">
    <source>
        <dbReference type="ARBA" id="ARBA00023136"/>
    </source>
</evidence>
<evidence type="ECO:0000256" key="2">
    <source>
        <dbReference type="ARBA" id="ARBA00022692"/>
    </source>
</evidence>
<dbReference type="Pfam" id="PF00015">
    <property type="entry name" value="MCPsignal"/>
    <property type="match status" value="1"/>
</dbReference>
<evidence type="ECO:0000313" key="11">
    <source>
        <dbReference type="EMBL" id="MBU2712968.1"/>
    </source>
</evidence>
<accession>A0ABS5ZGR0</accession>
<protein>
    <submittedName>
        <fullName evidence="11">Methyl-accepting chemotaxis protein</fullName>
    </submittedName>
</protein>
<feature type="domain" description="Methyl-accepting transducer" evidence="9">
    <location>
        <begin position="503"/>
        <end position="739"/>
    </location>
</feature>
<dbReference type="Proteomes" id="UP000690515">
    <property type="component" value="Unassembled WGS sequence"/>
</dbReference>
<comment type="caution">
    <text evidence="11">The sequence shown here is derived from an EMBL/GenBank/DDBJ whole genome shotgun (WGS) entry which is preliminary data.</text>
</comment>
<dbReference type="Gene3D" id="1.10.287.950">
    <property type="entry name" value="Methyl-accepting chemotaxis protein"/>
    <property type="match status" value="1"/>
</dbReference>
<dbReference type="RefSeq" id="WP_215821191.1">
    <property type="nucleotide sequence ID" value="NZ_JAGSOY010000056.1"/>
</dbReference>
<proteinExistence type="inferred from homology"/>
<name>A0ABS5ZGR0_9GAMM</name>